<accession>A0A844ZHU4</accession>
<dbReference type="RefSeq" id="WP_160589106.1">
    <property type="nucleotide sequence ID" value="NZ_BAAAFP010000002.1"/>
</dbReference>
<evidence type="ECO:0000313" key="1">
    <source>
        <dbReference type="EMBL" id="MXO87134.1"/>
    </source>
</evidence>
<dbReference type="Proteomes" id="UP000435243">
    <property type="component" value="Unassembled WGS sequence"/>
</dbReference>
<organism evidence="1 2">
    <name type="scientific">Alteraurantiacibacter aestuarii</name>
    <dbReference type="NCBI Taxonomy" id="650004"/>
    <lineage>
        <taxon>Bacteria</taxon>
        <taxon>Pseudomonadati</taxon>
        <taxon>Pseudomonadota</taxon>
        <taxon>Alphaproteobacteria</taxon>
        <taxon>Sphingomonadales</taxon>
        <taxon>Erythrobacteraceae</taxon>
        <taxon>Alteraurantiacibacter</taxon>
    </lineage>
</organism>
<dbReference type="AlphaFoldDB" id="A0A844ZHU4"/>
<proteinExistence type="predicted"/>
<comment type="caution">
    <text evidence="1">The sequence shown here is derived from an EMBL/GenBank/DDBJ whole genome shotgun (WGS) entry which is preliminary data.</text>
</comment>
<name>A0A844ZHU4_9SPHN</name>
<evidence type="ECO:0000313" key="2">
    <source>
        <dbReference type="Proteomes" id="UP000435243"/>
    </source>
</evidence>
<dbReference type="OrthoDB" id="7582980at2"/>
<reference evidence="1 2" key="1">
    <citation type="submission" date="2019-12" db="EMBL/GenBank/DDBJ databases">
        <title>Genomic-based taxomic classification of the family Erythrobacteraceae.</title>
        <authorList>
            <person name="Xu L."/>
        </authorList>
    </citation>
    <scope>NUCLEOTIDE SEQUENCE [LARGE SCALE GENOMIC DNA]</scope>
    <source>
        <strain evidence="1 2">JCM 16339</strain>
    </source>
</reference>
<protein>
    <submittedName>
        <fullName evidence="1">Phage tail assembly chaperone</fullName>
    </submittedName>
</protein>
<dbReference type="Pfam" id="PF09550">
    <property type="entry name" value="Phage_TAC_6"/>
    <property type="match status" value="1"/>
</dbReference>
<sequence>MSQTLATSALFLAGLTTRMFGWKPDDFWNVTPAELTAIFTIEEGQADTGLNRNELEALLERDANG</sequence>
<dbReference type="InterPro" id="IPR019056">
    <property type="entry name" value="Phage_TAC_6"/>
</dbReference>
<dbReference type="EMBL" id="WTYY01000001">
    <property type="protein sequence ID" value="MXO87134.1"/>
    <property type="molecule type" value="Genomic_DNA"/>
</dbReference>
<gene>
    <name evidence="1" type="ORF">GRI32_00085</name>
</gene>
<keyword evidence="2" id="KW-1185">Reference proteome</keyword>